<dbReference type="Gene3D" id="3.90.176.10">
    <property type="entry name" value="Toxin ADP-ribosyltransferase, Chain A, domain 1"/>
    <property type="match status" value="1"/>
</dbReference>
<proteinExistence type="predicted"/>
<name>A0ABN3G989_9ACTN</name>
<feature type="compositionally biased region" description="Basic and acidic residues" evidence="1">
    <location>
        <begin position="218"/>
        <end position="236"/>
    </location>
</feature>
<evidence type="ECO:0008006" key="4">
    <source>
        <dbReference type="Google" id="ProtNLM"/>
    </source>
</evidence>
<dbReference type="InterPro" id="IPR016181">
    <property type="entry name" value="Acyl_CoA_acyltransferase"/>
</dbReference>
<organism evidence="2 3">
    <name type="scientific">Dactylosporangium salmoneum</name>
    <dbReference type="NCBI Taxonomy" id="53361"/>
    <lineage>
        <taxon>Bacteria</taxon>
        <taxon>Bacillati</taxon>
        <taxon>Actinomycetota</taxon>
        <taxon>Actinomycetes</taxon>
        <taxon>Micromonosporales</taxon>
        <taxon>Micromonosporaceae</taxon>
        <taxon>Dactylosporangium</taxon>
    </lineage>
</organism>
<dbReference type="EMBL" id="BAAARV010000025">
    <property type="protein sequence ID" value="GAA2346853.1"/>
    <property type="molecule type" value="Genomic_DNA"/>
</dbReference>
<accession>A0ABN3G989</accession>
<evidence type="ECO:0000313" key="3">
    <source>
        <dbReference type="Proteomes" id="UP001501444"/>
    </source>
</evidence>
<feature type="compositionally biased region" description="Polar residues" evidence="1">
    <location>
        <begin position="272"/>
        <end position="284"/>
    </location>
</feature>
<feature type="region of interest" description="Disordered" evidence="1">
    <location>
        <begin position="210"/>
        <end position="298"/>
    </location>
</feature>
<dbReference type="Proteomes" id="UP001501444">
    <property type="component" value="Unassembled WGS sequence"/>
</dbReference>
<dbReference type="RefSeq" id="WP_344613340.1">
    <property type="nucleotide sequence ID" value="NZ_BAAARV010000025.1"/>
</dbReference>
<evidence type="ECO:0000313" key="2">
    <source>
        <dbReference type="EMBL" id="GAA2346853.1"/>
    </source>
</evidence>
<keyword evidence="3" id="KW-1185">Reference proteome</keyword>
<dbReference type="SUPFAM" id="SSF55729">
    <property type="entry name" value="Acyl-CoA N-acyltransferases (Nat)"/>
    <property type="match status" value="1"/>
</dbReference>
<comment type="caution">
    <text evidence="2">The sequence shown here is derived from an EMBL/GenBank/DDBJ whole genome shotgun (WGS) entry which is preliminary data.</text>
</comment>
<dbReference type="SUPFAM" id="SSF56399">
    <property type="entry name" value="ADP-ribosylation"/>
    <property type="match status" value="1"/>
</dbReference>
<reference evidence="2 3" key="1">
    <citation type="journal article" date="2019" name="Int. J. Syst. Evol. Microbiol.">
        <title>The Global Catalogue of Microorganisms (GCM) 10K type strain sequencing project: providing services to taxonomists for standard genome sequencing and annotation.</title>
        <authorList>
            <consortium name="The Broad Institute Genomics Platform"/>
            <consortium name="The Broad Institute Genome Sequencing Center for Infectious Disease"/>
            <person name="Wu L."/>
            <person name="Ma J."/>
        </authorList>
    </citation>
    <scope>NUCLEOTIDE SEQUENCE [LARGE SCALE GENOMIC DNA]</scope>
    <source>
        <strain evidence="2 3">JCM 3272</strain>
    </source>
</reference>
<protein>
    <recommendedName>
        <fullName evidence="4">N-acetyltransferase domain-containing protein</fullName>
    </recommendedName>
</protein>
<sequence>MTAATLAPFLDLIRLAEAGDWTPSLHPRGPDGRFTHSFARLMTDAQRGHARRAAAAFKPKQGINTPDGARAYLGRLGPASPAAATYFGGGHSEVNKELRAGNDNYPGIAAMDHAMQPLPDDIIVTRRVPVRSLGDATPEQLVNFRVADAGYTAGSVATLDAGPDDVLMHIAVPKGTKAAINPDNGAIVLDRGLEMSVLHVAPNERGGKDMFLIVTPHGDGDEHTRAGLPGRGDHTAPGDAPGGEHTPGAPRPTPDSHGPTPGQPHGDAPAGGNNTAGPKSTSSVLRDAAASMQDGDQKSFAEHDPALRDEMHRAFDGTFGNLTATIDDDVSQVYFDADGHIVIRAEGYIRNKDGRIVGSFRREIHPDSGEIHNDVFALAGSEQGSGFAQQFAAHAEPILAELGLSHATVSATGVGGYAWRRYGWDPSSPAAAGDVPNRLRSILGKYDLSADDKATMERWLKAFAQPDQSKWPTPSEIGDFGKGKYTSKVDGRDMWPGKDVLVGSAWQGMRDLQTEPAAVKPAAAAA</sequence>
<gene>
    <name evidence="2" type="ORF">GCM10010170_033910</name>
</gene>
<evidence type="ECO:0000256" key="1">
    <source>
        <dbReference type="SAM" id="MobiDB-lite"/>
    </source>
</evidence>